<keyword evidence="9" id="KW-1185">Reference proteome</keyword>
<evidence type="ECO:0000259" key="7">
    <source>
        <dbReference type="PROSITE" id="PS51094"/>
    </source>
</evidence>
<dbReference type="InterPro" id="IPR051351">
    <property type="entry name" value="Ascorbate-PTS_EIIA_comp"/>
</dbReference>
<dbReference type="GO" id="GO:0005737">
    <property type="term" value="C:cytoplasm"/>
    <property type="evidence" value="ECO:0007669"/>
    <property type="project" value="UniProtKB-SubCell"/>
</dbReference>
<dbReference type="GO" id="GO:0016301">
    <property type="term" value="F:kinase activity"/>
    <property type="evidence" value="ECO:0007669"/>
    <property type="project" value="UniProtKB-KW"/>
</dbReference>
<proteinExistence type="predicted"/>
<dbReference type="CDD" id="cd00211">
    <property type="entry name" value="PTS_IIA_fru"/>
    <property type="match status" value="1"/>
</dbReference>
<keyword evidence="5" id="KW-0598">Phosphotransferase system</keyword>
<evidence type="ECO:0000256" key="2">
    <source>
        <dbReference type="ARBA" id="ARBA00022448"/>
    </source>
</evidence>
<reference evidence="9" key="1">
    <citation type="submission" date="2016-08" db="EMBL/GenBank/DDBJ databases">
        <authorList>
            <person name="Varghese N."/>
            <person name="Submissions Spin"/>
        </authorList>
    </citation>
    <scope>NUCLEOTIDE SEQUENCE [LARGE SCALE GENOMIC DNA]</scope>
    <source>
        <strain evidence="9">REICA_082</strain>
    </source>
</reference>
<evidence type="ECO:0000256" key="3">
    <source>
        <dbReference type="ARBA" id="ARBA00022490"/>
    </source>
</evidence>
<evidence type="ECO:0000256" key="1">
    <source>
        <dbReference type="ARBA" id="ARBA00004496"/>
    </source>
</evidence>
<dbReference type="PANTHER" id="PTHR36203:SF4">
    <property type="entry name" value="MANNITOL-SPECIFIC CRYPTIC PHOSPHOTRANSFERASE ENZYME IIA COMPONENT"/>
    <property type="match status" value="1"/>
</dbReference>
<dbReference type="RefSeq" id="WP_061493909.1">
    <property type="nucleotide sequence ID" value="NZ_CP115659.1"/>
</dbReference>
<dbReference type="SUPFAM" id="SSF55804">
    <property type="entry name" value="Phoshotransferase/anion transport protein"/>
    <property type="match status" value="1"/>
</dbReference>
<dbReference type="InterPro" id="IPR002178">
    <property type="entry name" value="PTS_EIIA_type-2_dom"/>
</dbReference>
<keyword evidence="6" id="KW-0418">Kinase</keyword>
<evidence type="ECO:0000256" key="4">
    <source>
        <dbReference type="ARBA" id="ARBA00022679"/>
    </source>
</evidence>
<dbReference type="EMBL" id="FMAY01000001">
    <property type="protein sequence ID" value="SCB77622.1"/>
    <property type="molecule type" value="Genomic_DNA"/>
</dbReference>
<dbReference type="PROSITE" id="PS51094">
    <property type="entry name" value="PTS_EIIA_TYPE_2"/>
    <property type="match status" value="1"/>
</dbReference>
<dbReference type="Gene3D" id="3.40.930.10">
    <property type="entry name" value="Mannitol-specific EII, Chain A"/>
    <property type="match status" value="1"/>
</dbReference>
<name>A0A1C3Z5T0_9ENTR</name>
<keyword evidence="3" id="KW-0963">Cytoplasm</keyword>
<dbReference type="Pfam" id="PF00359">
    <property type="entry name" value="PTS_EIIA_2"/>
    <property type="match status" value="1"/>
</dbReference>
<keyword evidence="4" id="KW-0808">Transferase</keyword>
<evidence type="ECO:0000313" key="8">
    <source>
        <dbReference type="EMBL" id="SCB77622.1"/>
    </source>
</evidence>
<dbReference type="PANTHER" id="PTHR36203">
    <property type="entry name" value="ASCORBATE-SPECIFIC PTS SYSTEM EIIA COMPONENT"/>
    <property type="match status" value="1"/>
</dbReference>
<gene>
    <name evidence="8" type="ORF">GA0061071_101377</name>
</gene>
<evidence type="ECO:0000256" key="6">
    <source>
        <dbReference type="ARBA" id="ARBA00022777"/>
    </source>
</evidence>
<dbReference type="Proteomes" id="UP000198975">
    <property type="component" value="Unassembled WGS sequence"/>
</dbReference>
<accession>A0A1C3Z5T0</accession>
<dbReference type="InterPro" id="IPR016152">
    <property type="entry name" value="PTrfase/Anion_transptr"/>
</dbReference>
<dbReference type="GO" id="GO:0009401">
    <property type="term" value="P:phosphoenolpyruvate-dependent sugar phosphotransferase system"/>
    <property type="evidence" value="ECO:0007669"/>
    <property type="project" value="UniProtKB-KW"/>
</dbReference>
<organism evidence="8 9">
    <name type="scientific">Kosakonia oryzendophytica</name>
    <dbReference type="NCBI Taxonomy" id="1005665"/>
    <lineage>
        <taxon>Bacteria</taxon>
        <taxon>Pseudomonadati</taxon>
        <taxon>Pseudomonadota</taxon>
        <taxon>Gammaproteobacteria</taxon>
        <taxon>Enterobacterales</taxon>
        <taxon>Enterobacteriaceae</taxon>
        <taxon>Kosakonia</taxon>
    </lineage>
</organism>
<sequence length="147" mass="16314">MLNQWLNDKTVQLHDSVENWPQALEVCARPLLAAGIITPDYVTAIVAQHHKLGPYYVLAPGLAMPHARPEEGAKGLGLSLLKLHQGVTFGAEDFDPVDIIVMLAAPDKHSHIEMIAALAELFSSDDDMEHLHRATSFEEIKNIIQRY</sequence>
<protein>
    <submittedName>
        <fullName evidence="8">PTS system, ascorbate-specific IIA component</fullName>
    </submittedName>
</protein>
<feature type="domain" description="PTS EIIA type-2" evidence="7">
    <location>
        <begin position="4"/>
        <end position="147"/>
    </location>
</feature>
<dbReference type="AlphaFoldDB" id="A0A1C3Z5T0"/>
<evidence type="ECO:0000313" key="9">
    <source>
        <dbReference type="Proteomes" id="UP000198975"/>
    </source>
</evidence>
<dbReference type="OrthoDB" id="1634238at2"/>
<comment type="subcellular location">
    <subcellularLocation>
        <location evidence="1">Cytoplasm</location>
    </subcellularLocation>
</comment>
<evidence type="ECO:0000256" key="5">
    <source>
        <dbReference type="ARBA" id="ARBA00022683"/>
    </source>
</evidence>
<keyword evidence="2" id="KW-0813">Transport</keyword>